<dbReference type="OrthoDB" id="680700at2"/>
<dbReference type="GO" id="GO:0005886">
    <property type="term" value="C:plasma membrane"/>
    <property type="evidence" value="ECO:0007669"/>
    <property type="project" value="InterPro"/>
</dbReference>
<organism evidence="7 8">
    <name type="scientific">Mesohalobacter halotolerans</name>
    <dbReference type="NCBI Taxonomy" id="1883405"/>
    <lineage>
        <taxon>Bacteria</taxon>
        <taxon>Pseudomonadati</taxon>
        <taxon>Bacteroidota</taxon>
        <taxon>Flavobacteriia</taxon>
        <taxon>Flavobacteriales</taxon>
        <taxon>Flavobacteriaceae</taxon>
        <taxon>Mesohalobacter</taxon>
    </lineage>
</organism>
<gene>
    <name evidence="7" type="ORF">FCN74_05870</name>
</gene>
<evidence type="ECO:0000256" key="2">
    <source>
        <dbReference type="ARBA" id="ARBA00022692"/>
    </source>
</evidence>
<keyword evidence="8" id="KW-1185">Reference proteome</keyword>
<dbReference type="PANTHER" id="PTHR36985">
    <property type="entry name" value="TRANSLOCATION AND ASSEMBLY MODULE SUBUNIT TAMB"/>
    <property type="match status" value="1"/>
</dbReference>
<feature type="compositionally biased region" description="Basic and acidic residues" evidence="5">
    <location>
        <begin position="1425"/>
        <end position="1448"/>
    </location>
</feature>
<evidence type="ECO:0000313" key="7">
    <source>
        <dbReference type="EMBL" id="TKS56563.1"/>
    </source>
</evidence>
<feature type="domain" description="Translocation and assembly module TamB C-terminal" evidence="6">
    <location>
        <begin position="982"/>
        <end position="1409"/>
    </location>
</feature>
<reference evidence="7 8" key="1">
    <citation type="submission" date="2019-04" db="EMBL/GenBank/DDBJ databases">
        <title>Psychroflexus halotolerans sp. nov., isolated from a marine solar saltern.</title>
        <authorList>
            <person name="Feng X."/>
        </authorList>
    </citation>
    <scope>NUCLEOTIDE SEQUENCE [LARGE SCALE GENOMIC DNA]</scope>
    <source>
        <strain evidence="7 8">WDS2C27</strain>
    </source>
</reference>
<evidence type="ECO:0000256" key="3">
    <source>
        <dbReference type="ARBA" id="ARBA00022989"/>
    </source>
</evidence>
<proteinExistence type="predicted"/>
<dbReference type="RefSeq" id="WP_138931666.1">
    <property type="nucleotide sequence ID" value="NZ_SWMU01000002.1"/>
</dbReference>
<name>A0A4U5TR58_9FLAO</name>
<dbReference type="InterPro" id="IPR007452">
    <property type="entry name" value="TamB_C"/>
</dbReference>
<evidence type="ECO:0000259" key="6">
    <source>
        <dbReference type="Pfam" id="PF04357"/>
    </source>
</evidence>
<evidence type="ECO:0000256" key="5">
    <source>
        <dbReference type="SAM" id="MobiDB-lite"/>
    </source>
</evidence>
<keyword evidence="2" id="KW-0812">Transmembrane</keyword>
<keyword evidence="3" id="KW-1133">Transmembrane helix</keyword>
<evidence type="ECO:0000256" key="4">
    <source>
        <dbReference type="ARBA" id="ARBA00023136"/>
    </source>
</evidence>
<dbReference type="Pfam" id="PF04357">
    <property type="entry name" value="TamB"/>
    <property type="match status" value="1"/>
</dbReference>
<accession>A0A4U5TR58</accession>
<dbReference type="Proteomes" id="UP000306552">
    <property type="component" value="Unassembled WGS sequence"/>
</dbReference>
<dbReference type="EMBL" id="SWMU01000002">
    <property type="protein sequence ID" value="TKS56563.1"/>
    <property type="molecule type" value="Genomic_DNA"/>
</dbReference>
<comment type="caution">
    <text evidence="7">The sequence shown here is derived from an EMBL/GenBank/DDBJ whole genome shotgun (WGS) entry which is preliminary data.</text>
</comment>
<protein>
    <submittedName>
        <fullName evidence="7">Translocation/assembly module TamB</fullName>
    </submittedName>
</protein>
<comment type="subcellular location">
    <subcellularLocation>
        <location evidence="1">Membrane</location>
        <topology evidence="1">Single-pass membrane protein</topology>
    </subcellularLocation>
</comment>
<dbReference type="GO" id="GO:0009306">
    <property type="term" value="P:protein secretion"/>
    <property type="evidence" value="ECO:0007669"/>
    <property type="project" value="InterPro"/>
</dbReference>
<evidence type="ECO:0000256" key="1">
    <source>
        <dbReference type="ARBA" id="ARBA00004167"/>
    </source>
</evidence>
<evidence type="ECO:0000313" key="8">
    <source>
        <dbReference type="Proteomes" id="UP000306552"/>
    </source>
</evidence>
<keyword evidence="4" id="KW-0472">Membrane</keyword>
<dbReference type="PANTHER" id="PTHR36985:SF1">
    <property type="entry name" value="TRANSLOCATION AND ASSEMBLY MODULE SUBUNIT TAMB"/>
    <property type="match status" value="1"/>
</dbReference>
<feature type="region of interest" description="Disordered" evidence="5">
    <location>
        <begin position="1425"/>
        <end position="1461"/>
    </location>
</feature>
<sequence>MQTYTAQKLTSNINETYGTEIGIERLKIGLSANVQIESIRVIDHKNDTLFNIKKLSSSIFNIPSLIDGSNLNLSSTDIEGLKMKLIRYKDDPNDNLTTILQKFESDKPKDTTKLFKLHVDDILLVDSQFSVTNYNLDNPESFSIENLNFDVDNLNIVGGKVSLNINSLSGLTGFGFKIDQLQSRFFMNASEMRLDQLKLKTPQSQLETDLKLEYASGDWSDFENKVKISARFDKSKLSTTDLNHFYKGFGYAEDLVLSGQVIGTLNDFNFKNIDIKGIQRSQIQGDIYFKRVTESEDFELITQNIDIKTNYFDLKRLLPEVLGDRLPEFIQYMGNFSVKGETALKARNLFADVDFNSPVGQGQIEVMFKNLNLSDEVKYDGKLDLQNFNLAKVLQSKRLGLASLKVNINGKGFTEKALNTKIDADIQAFDFNNYTYNEIAVQGNLKFPIFNGQLKSEDENFLFDFNGLVDASQDQNLYKFQSDIKYADLYALNFIKKDTLSIFKGNLDMNLKANSLDDAVGELNFNDFNYKNSFGEYNFKDFKLQSSMSAGIHQFSVNSPDVVNGRIYGDFQPSQLPEFVDYSLRNLYFKDLQQSNFKDRNVNFEFQINNKVVEAFFPKVSIAPNTFLRGNISSNEDEMKIRFISPEIRFQNNILKDVEVQLDKQNPFFDTYVKIANIQNAIYPIQNLSLINVKLNDTLFFRTEFEGGLKNDDNYNINLYQTYDQDNNTVVGIQKSNINFKNKSWDINKDNRYTNNRIILEPGLQNFTFDSISAFYKDQMIKLNGQMRDSTYKDINFKLKKVNLANITPYLDSLNFGGVVNGDISIFQKDNQYSPNLDVLVKNFNVNQLDYGNLKLSANGNRDLSDFDVKAYIFNQQQNYLTAEGQITNNNQNQFIDVNLKLNQLDVSSLSPLGGEVLSRIRGKIIGEAKLSGKLQNPDLYGELNLNDAGLKFPYLNIDFDFDQNSKIQLDKKQFILDNIQLTDTKYNTKGVLSGKIFHEDFSKWNLDLRLDSDNILTLDTPYKEESLYYGTAFIDGTASIVGPTDALTINVDAKSNPNTVFNIPLSDTETIGDNSFIYFLTPEDKASKKEGKTYTFDKISGLSMAFDLEITKDALVEVVVDQESGSTLRGRGDGNLRIEINTNGKFDMYGDFVALSGEYIYKYQGLIEKKFEVIPGGYLSWQGNPVDANMDIKAKYTTNANPAVLLENPIINREIPIDVIISLNGELMQPDINFDLDYPNLSSVVESELDYRIQGRENTERQALSLVVQGTFYNDEAVGLNSIGSNLIAERATSILDQILKDDEGKFNIGLDYVQAERTPSQNAVGSDRVGMTLQTQLSDKIFINGRFGVPVGGQTQSFVFGDVEINFLLNESGSLRAQVFNRESDIQFIGEELGYTQGVGVSYTVNFETFGELLRKILKQEAKQQKKIDNSKNPEPKDDNKEEKSLVPDYIVFPNTRQQ</sequence>